<evidence type="ECO:0000313" key="3">
    <source>
        <dbReference type="EMBL" id="BAS30480.1"/>
    </source>
</evidence>
<name>A0A3G9CM11_LAQRU</name>
<keyword evidence="2" id="KW-0732">Signal</keyword>
<proteinExistence type="evidence at transcript level"/>
<organism evidence="3">
    <name type="scientific">Laqueus rubellus</name>
    <name type="common">Lampshell</name>
    <dbReference type="NCBI Taxonomy" id="93892"/>
    <lineage>
        <taxon>Eukaryota</taxon>
        <taxon>Metazoa</taxon>
        <taxon>Spiralia</taxon>
        <taxon>Lophotrochozoa</taxon>
        <taxon>Brachiopoda</taxon>
        <taxon>Rhynchonelliformea</taxon>
        <taxon>Rhynchonellata</taxon>
        <taxon>Terebratellidina</taxon>
        <taxon>Laqueoidea</taxon>
        <taxon>Laqueidae</taxon>
        <taxon>Laqueus</taxon>
    </lineage>
</organism>
<reference evidence="3" key="1">
    <citation type="journal article" date="2015" name="Proteome Sci.">
        <title>Proteome analysis of shell matrix proteins in the brachiopod Laqueus rubellus.</title>
        <authorList>
            <person name="Isowa Y."/>
            <person name="Sarashina I."/>
            <person name="Oshima K."/>
            <person name="Kito K."/>
            <person name="Hattori M."/>
            <person name="Endo K."/>
        </authorList>
    </citation>
    <scope>NUCLEOTIDE SEQUENCE</scope>
    <source>
        <tissue evidence="3">Mantle</tissue>
    </source>
</reference>
<sequence length="210" mass="25064">MNVILPLLMVCLVACFASKTAGLKHHKKSLSKKADLEIQQLHHSRKNVNNVNYHSHHHQLNQAKRGHHLAHFKKEKMSHAKRGRTSRLEKSHLLKKFFARKRGMKKHHKSLSFHKKHLFHNKRGHAAKNRFRKLNAAKRVQNNLHKRLEHDRNILNNRKRIEKKIGHLKERKEEIREYIDALKRLEHLRKNAHLKHNKRGHHHAKKQLAV</sequence>
<keyword evidence="1" id="KW-0175">Coiled coil</keyword>
<protein>
    <submittedName>
        <fullName evidence="3">Shell matrix protein</fullName>
    </submittedName>
</protein>
<evidence type="ECO:0000256" key="2">
    <source>
        <dbReference type="SAM" id="SignalP"/>
    </source>
</evidence>
<feature type="coiled-coil region" evidence="1">
    <location>
        <begin position="158"/>
        <end position="191"/>
    </location>
</feature>
<evidence type="ECO:0000256" key="1">
    <source>
        <dbReference type="SAM" id="Coils"/>
    </source>
</evidence>
<feature type="chain" id="PRO_5018334709" evidence="2">
    <location>
        <begin position="23"/>
        <end position="210"/>
    </location>
</feature>
<dbReference type="EMBL" id="FX983012">
    <property type="protein sequence ID" value="BAS30480.1"/>
    <property type="molecule type" value="mRNA"/>
</dbReference>
<dbReference type="AlphaFoldDB" id="A0A3G9CM11"/>
<accession>A0A3G9CM11</accession>
<feature type="signal peptide" evidence="2">
    <location>
        <begin position="1"/>
        <end position="22"/>
    </location>
</feature>